<reference evidence="3" key="1">
    <citation type="journal article" date="2019" name="Int. J. Syst. Evol. Microbiol.">
        <title>The Global Catalogue of Microorganisms (GCM) 10K type strain sequencing project: providing services to taxonomists for standard genome sequencing and annotation.</title>
        <authorList>
            <consortium name="The Broad Institute Genomics Platform"/>
            <consortium name="The Broad Institute Genome Sequencing Center for Infectious Disease"/>
            <person name="Wu L."/>
            <person name="Ma J."/>
        </authorList>
    </citation>
    <scope>NUCLEOTIDE SEQUENCE [LARGE SCALE GENOMIC DNA]</scope>
    <source>
        <strain evidence="3">CCUG 61697</strain>
    </source>
</reference>
<protein>
    <submittedName>
        <fullName evidence="2">TadE/TadG family type IV pilus assembly protein</fullName>
    </submittedName>
</protein>
<organism evidence="2 3">
    <name type="scientific">Methyloligella solikamskensis</name>
    <dbReference type="NCBI Taxonomy" id="1177756"/>
    <lineage>
        <taxon>Bacteria</taxon>
        <taxon>Pseudomonadati</taxon>
        <taxon>Pseudomonadota</taxon>
        <taxon>Alphaproteobacteria</taxon>
        <taxon>Hyphomicrobiales</taxon>
        <taxon>Hyphomicrobiaceae</taxon>
        <taxon>Methyloligella</taxon>
    </lineage>
</organism>
<keyword evidence="3" id="KW-1185">Reference proteome</keyword>
<sequence length="198" mass="21261">MLRRSKAGAIAARYWRGAKQECRGTSAIEFAIILPLMLTAYLGAVEVGNMLTLNRRTDQVAYTVADLTAQVRTLSNAQIKNITDAATAILTPYSTKDLSIVLTSVVADDKNRPKVAWSCSNGNGAPLAKNSSVDLPEGLTAPGSSVIMADVQYAYVPLFGEDAPFLGSTFGKFTMSRKFYSRPRRSATVDKTDNGCPG</sequence>
<dbReference type="EMBL" id="JBHTJO010000002">
    <property type="protein sequence ID" value="MFD0988101.1"/>
    <property type="molecule type" value="Genomic_DNA"/>
</dbReference>
<proteinExistence type="predicted"/>
<feature type="domain" description="TadE-like" evidence="1">
    <location>
        <begin position="24"/>
        <end position="65"/>
    </location>
</feature>
<evidence type="ECO:0000313" key="3">
    <source>
        <dbReference type="Proteomes" id="UP001597102"/>
    </source>
</evidence>
<evidence type="ECO:0000313" key="2">
    <source>
        <dbReference type="EMBL" id="MFD0988101.1"/>
    </source>
</evidence>
<dbReference type="RefSeq" id="WP_379090906.1">
    <property type="nucleotide sequence ID" value="NZ_JBHTJO010000002.1"/>
</dbReference>
<dbReference type="Pfam" id="PF07811">
    <property type="entry name" value="TadE"/>
    <property type="match status" value="1"/>
</dbReference>
<accession>A0ABW3JE82</accession>
<evidence type="ECO:0000259" key="1">
    <source>
        <dbReference type="Pfam" id="PF07811"/>
    </source>
</evidence>
<comment type="caution">
    <text evidence="2">The sequence shown here is derived from an EMBL/GenBank/DDBJ whole genome shotgun (WGS) entry which is preliminary data.</text>
</comment>
<gene>
    <name evidence="2" type="ORF">ACFQ2F_13430</name>
</gene>
<dbReference type="Proteomes" id="UP001597102">
    <property type="component" value="Unassembled WGS sequence"/>
</dbReference>
<name>A0ABW3JE82_9HYPH</name>
<dbReference type="InterPro" id="IPR012495">
    <property type="entry name" value="TadE-like_dom"/>
</dbReference>